<dbReference type="Gene3D" id="2.40.160.200">
    <property type="entry name" value="LURP1-related"/>
    <property type="match status" value="1"/>
</dbReference>
<sequence>MLSKTKELLSICSSCEEVRPRSRSHNYVPKNEILYDFNCFTKDIDLPDYDIAVVGTEYLSPRHSIFVIRKGYSRCTGNTIVILDHTYQEVFSCKNKLFSNIEILFNNNGKPILNTKVSVRSTKLKKDNVNVMIDISEGENDNSKYGILNGYSSNTECIYDVEYLNLITGRIENLEIISMKKRSQGYFTSYSIYWTNPYFNNSRRIMIAKITRHSDMSTLTVEIAPRVDSAYIFAIALAINKAFKMECY</sequence>
<organism evidence="2 3">
    <name type="scientific">Neocallimastix californiae</name>
    <dbReference type="NCBI Taxonomy" id="1754190"/>
    <lineage>
        <taxon>Eukaryota</taxon>
        <taxon>Fungi</taxon>
        <taxon>Fungi incertae sedis</taxon>
        <taxon>Chytridiomycota</taxon>
        <taxon>Chytridiomycota incertae sedis</taxon>
        <taxon>Neocallimastigomycetes</taxon>
        <taxon>Neocallimastigales</taxon>
        <taxon>Neocallimastigaceae</taxon>
        <taxon>Neocallimastix</taxon>
    </lineage>
</organism>
<dbReference type="InterPro" id="IPR025659">
    <property type="entry name" value="Tubby-like_C"/>
</dbReference>
<name>A0A1Y2F3A8_9FUNG</name>
<dbReference type="Proteomes" id="UP000193920">
    <property type="component" value="Unassembled WGS sequence"/>
</dbReference>
<comment type="caution">
    <text evidence="2">The sequence shown here is derived from an EMBL/GenBank/DDBJ whole genome shotgun (WGS) entry which is preliminary data.</text>
</comment>
<keyword evidence="3" id="KW-1185">Reference proteome</keyword>
<dbReference type="InterPro" id="IPR038595">
    <property type="entry name" value="LOR_sf"/>
</dbReference>
<dbReference type="InterPro" id="IPR007612">
    <property type="entry name" value="LOR"/>
</dbReference>
<dbReference type="Pfam" id="PF04525">
    <property type="entry name" value="LOR"/>
    <property type="match status" value="1"/>
</dbReference>
<protein>
    <submittedName>
        <fullName evidence="2">Uncharacterized protein</fullName>
    </submittedName>
</protein>
<evidence type="ECO:0000313" key="3">
    <source>
        <dbReference type="Proteomes" id="UP000193920"/>
    </source>
</evidence>
<evidence type="ECO:0000256" key="1">
    <source>
        <dbReference type="ARBA" id="ARBA00005437"/>
    </source>
</evidence>
<reference evidence="2 3" key="1">
    <citation type="submission" date="2016-08" db="EMBL/GenBank/DDBJ databases">
        <title>A Parts List for Fungal Cellulosomes Revealed by Comparative Genomics.</title>
        <authorList>
            <consortium name="DOE Joint Genome Institute"/>
            <person name="Haitjema C.H."/>
            <person name="Gilmore S.P."/>
            <person name="Henske J.K."/>
            <person name="Solomon K.V."/>
            <person name="De Groot R."/>
            <person name="Kuo A."/>
            <person name="Mondo S.J."/>
            <person name="Salamov A.A."/>
            <person name="Labutti K."/>
            <person name="Zhao Z."/>
            <person name="Chiniquy J."/>
            <person name="Barry K."/>
            <person name="Brewer H.M."/>
            <person name="Purvine S.O."/>
            <person name="Wright A.T."/>
            <person name="Boxma B."/>
            <person name="Van Alen T."/>
            <person name="Hackstein J.H."/>
            <person name="Baker S.E."/>
            <person name="Grigoriev I.V."/>
            <person name="O'Malley M.A."/>
        </authorList>
    </citation>
    <scope>NUCLEOTIDE SEQUENCE [LARGE SCALE GENOMIC DNA]</scope>
    <source>
        <strain evidence="2 3">G1</strain>
    </source>
</reference>
<gene>
    <name evidence="2" type="ORF">LY90DRAFT_92493</name>
</gene>
<dbReference type="EMBL" id="MCOG01000019">
    <property type="protein sequence ID" value="ORY77445.1"/>
    <property type="molecule type" value="Genomic_DNA"/>
</dbReference>
<evidence type="ECO:0000313" key="2">
    <source>
        <dbReference type="EMBL" id="ORY77445.1"/>
    </source>
</evidence>
<dbReference type="SUPFAM" id="SSF54518">
    <property type="entry name" value="Tubby C-terminal domain-like"/>
    <property type="match status" value="1"/>
</dbReference>
<accession>A0A1Y2F3A8</accession>
<proteinExistence type="inferred from homology"/>
<dbReference type="AlphaFoldDB" id="A0A1Y2F3A8"/>
<comment type="similarity">
    <text evidence="1">Belongs to the LOR family.</text>
</comment>